<dbReference type="STRING" id="8355.A0A310U3Z3"/>
<dbReference type="GO" id="GO:0019221">
    <property type="term" value="P:cytokine-mediated signaling pathway"/>
    <property type="evidence" value="ECO:0000318"/>
    <property type="project" value="GO_Central"/>
</dbReference>
<feature type="transmembrane region" description="Helical" evidence="2">
    <location>
        <begin position="253"/>
        <end position="273"/>
    </location>
</feature>
<accession>A0A974BQR0</accession>
<dbReference type="RefSeq" id="XP_018097809.1">
    <property type="nucleotide sequence ID" value="XM_018242320.2"/>
</dbReference>
<evidence type="ECO:0000313" key="5">
    <source>
        <dbReference type="RefSeq" id="XP_018097809.1"/>
    </source>
</evidence>
<accession>A0A310U3Z3</accession>
<dbReference type="Proteomes" id="UP000186698">
    <property type="component" value="Chromosome 2L"/>
</dbReference>
<evidence type="ECO:0000256" key="1">
    <source>
        <dbReference type="SAM" id="MobiDB-lite"/>
    </source>
</evidence>
<dbReference type="AlphaFoldDB" id="A0A310U3Z3"/>
<dbReference type="Pfam" id="PF01108">
    <property type="entry name" value="Tissue_fac"/>
    <property type="match status" value="1"/>
</dbReference>
<evidence type="ECO:0000313" key="4">
    <source>
        <dbReference type="Proteomes" id="UP000186698"/>
    </source>
</evidence>
<organism evidence="4 5">
    <name type="scientific">Xenopus laevis</name>
    <name type="common">African clawed frog</name>
    <dbReference type="NCBI Taxonomy" id="8355"/>
    <lineage>
        <taxon>Eukaryota</taxon>
        <taxon>Metazoa</taxon>
        <taxon>Chordata</taxon>
        <taxon>Craniata</taxon>
        <taxon>Vertebrata</taxon>
        <taxon>Euteleostomi</taxon>
        <taxon>Amphibia</taxon>
        <taxon>Batrachia</taxon>
        <taxon>Anura</taxon>
        <taxon>Pipoidea</taxon>
        <taxon>Pipidae</taxon>
        <taxon>Xenopodinae</taxon>
        <taxon>Xenopus</taxon>
        <taxon>Xenopus</taxon>
    </lineage>
</organism>
<gene>
    <name evidence="5" type="primary">ifnlr1.L</name>
</gene>
<feature type="compositionally biased region" description="Acidic residues" evidence="1">
    <location>
        <begin position="481"/>
        <end position="492"/>
    </location>
</feature>
<dbReference type="PANTHER" id="PTHR20859:SF89">
    <property type="entry name" value="INTERFERON LAMBDA RECEPTOR 1 PRECURSOR"/>
    <property type="match status" value="1"/>
</dbReference>
<dbReference type="SUPFAM" id="SSF49265">
    <property type="entry name" value="Fibronectin type III"/>
    <property type="match status" value="2"/>
</dbReference>
<dbReference type="CTD" id="100381152"/>
<dbReference type="OrthoDB" id="9905912at2759"/>
<dbReference type="Bgee" id="100381152">
    <property type="expression patterns" value="Expressed in stomach and 12 other cell types or tissues"/>
</dbReference>
<reference evidence="5" key="1">
    <citation type="submission" date="2025-08" db="UniProtKB">
        <authorList>
            <consortium name="RefSeq"/>
        </authorList>
    </citation>
    <scope>IDENTIFICATION</scope>
    <source>
        <strain evidence="5">J_2021</strain>
        <tissue evidence="5">Erythrocytes</tissue>
    </source>
</reference>
<dbReference type="GO" id="GO:0005886">
    <property type="term" value="C:plasma membrane"/>
    <property type="evidence" value="ECO:0000318"/>
    <property type="project" value="GO_Central"/>
</dbReference>
<dbReference type="Gene3D" id="2.60.40.10">
    <property type="entry name" value="Immunoglobulins"/>
    <property type="match status" value="2"/>
</dbReference>
<dbReference type="PANTHER" id="PTHR20859">
    <property type="entry name" value="INTERFERON/INTERLEUKIN RECEPTOR"/>
    <property type="match status" value="1"/>
</dbReference>
<evidence type="ECO:0000259" key="3">
    <source>
        <dbReference type="Pfam" id="PF01108"/>
    </source>
</evidence>
<proteinExistence type="predicted"/>
<keyword evidence="5" id="KW-0675">Receptor</keyword>
<dbReference type="PaxDb" id="8355-A0A310U3Z3"/>
<feature type="domain" description="Fibronectin type-III" evidence="3">
    <location>
        <begin position="8"/>
        <end position="133"/>
    </location>
</feature>
<dbReference type="InterPro" id="IPR013783">
    <property type="entry name" value="Ig-like_fold"/>
</dbReference>
<protein>
    <submittedName>
        <fullName evidence="5">Interferon lambda receptor 1 isoform X1</fullName>
    </submittedName>
</protein>
<keyword evidence="2" id="KW-0472">Membrane</keyword>
<dbReference type="InterPro" id="IPR003961">
    <property type="entry name" value="FN3_dom"/>
</dbReference>
<dbReference type="InterPro" id="IPR050650">
    <property type="entry name" value="Type-II_Cytokine-TF_Rcpt"/>
</dbReference>
<feature type="region of interest" description="Disordered" evidence="1">
    <location>
        <begin position="462"/>
        <end position="497"/>
    </location>
</feature>
<dbReference type="GeneID" id="100381152"/>
<feature type="transmembrane region" description="Helical" evidence="2">
    <location>
        <begin position="6"/>
        <end position="27"/>
    </location>
</feature>
<sequence length="518" mass="58546">MSVCFTWAFVISQCFVLQIAGILYPPLNVTTISRNFRLLLTWTPAPGNPPNVSYQVSYRNMFNKENSLNGHIPRRSMQLYTTTKVQRNSKWSRKNQACRNITVRECDLTCLLDYTHNYIVGVRTISGSSKSQWEEVKDISYIFTVDPEVPTLQVKLVDKSIYINATVKTPHCIKDVYNLKYNIIAWLNDGPKQMIFGEVKMNSVINLSTIGLNGNYCVAASTVFKLEQTKISQLSNSSCHFVRDKEHNSDQNWSFAVLIFFSILICGIFVYYIKYRHPVKAQTPIALDFSKFRTGRELCTLESLEMIPKQCDKITAVEIKQKCSSPSSLFVSGKNMNIDDYELRQLGYTEKHPVLRESGEDGSKLMDLSSDKCSTSGFSCEESESSSGPNISNLLTLHDKQKANLDHIQDKDEDKIRKPDPNELLLSTAKSDFPNISSLGSKSSCQLNQILSVRLETLKIEGKSSQVEDSDGESSDQFSSESEDSEVAESETTDQLCTHSNLQKLRCTGYESRGYMSR</sequence>
<dbReference type="GO" id="GO:0004896">
    <property type="term" value="F:cytokine receptor activity"/>
    <property type="evidence" value="ECO:0000318"/>
    <property type="project" value="GO_Central"/>
</dbReference>
<dbReference type="InterPro" id="IPR036116">
    <property type="entry name" value="FN3_sf"/>
</dbReference>
<keyword evidence="2" id="KW-1133">Transmembrane helix</keyword>
<evidence type="ECO:0000256" key="2">
    <source>
        <dbReference type="SAM" id="Phobius"/>
    </source>
</evidence>
<name>A0A310U3Z3_XENLA</name>
<keyword evidence="2" id="KW-0812">Transmembrane</keyword>
<dbReference type="KEGG" id="xla:100381152"/>
<keyword evidence="4" id="KW-1185">Reference proteome</keyword>